<feature type="transmembrane region" description="Helical" evidence="7">
    <location>
        <begin position="901"/>
        <end position="922"/>
    </location>
</feature>
<evidence type="ECO:0000256" key="4">
    <source>
        <dbReference type="ARBA" id="ARBA00022989"/>
    </source>
</evidence>
<reference evidence="9 10" key="1">
    <citation type="submission" date="2019-01" db="EMBL/GenBank/DDBJ databases">
        <title>Genome sequencing of strain FW10M-9.</title>
        <authorList>
            <person name="Heo J."/>
            <person name="Kim S.-J."/>
            <person name="Kim J.-S."/>
            <person name="Hong S.-B."/>
            <person name="Kwon S.-W."/>
        </authorList>
    </citation>
    <scope>NUCLEOTIDE SEQUENCE [LARGE SCALE GENOMIC DNA]</scope>
    <source>
        <strain evidence="9 10">FW10M-9</strain>
    </source>
</reference>
<feature type="region of interest" description="Disordered" evidence="6">
    <location>
        <begin position="1"/>
        <end position="26"/>
    </location>
</feature>
<feature type="compositionally biased region" description="Basic and acidic residues" evidence="6">
    <location>
        <begin position="13"/>
        <end position="22"/>
    </location>
</feature>
<proteinExistence type="predicted"/>
<organism evidence="9 10">
    <name type="scientific">Xylanimonas protaetiae</name>
    <dbReference type="NCBI Taxonomy" id="2509457"/>
    <lineage>
        <taxon>Bacteria</taxon>
        <taxon>Bacillati</taxon>
        <taxon>Actinomycetota</taxon>
        <taxon>Actinomycetes</taxon>
        <taxon>Micrococcales</taxon>
        <taxon>Promicromonosporaceae</taxon>
        <taxon>Xylanimonas</taxon>
    </lineage>
</organism>
<dbReference type="Proteomes" id="UP000292118">
    <property type="component" value="Chromosome"/>
</dbReference>
<dbReference type="GO" id="GO:0005886">
    <property type="term" value="C:plasma membrane"/>
    <property type="evidence" value="ECO:0007669"/>
    <property type="project" value="UniProtKB-SubCell"/>
</dbReference>
<evidence type="ECO:0000313" key="10">
    <source>
        <dbReference type="Proteomes" id="UP000292118"/>
    </source>
</evidence>
<feature type="transmembrane region" description="Helical" evidence="7">
    <location>
        <begin position="805"/>
        <end position="831"/>
    </location>
</feature>
<evidence type="ECO:0000256" key="7">
    <source>
        <dbReference type="SAM" id="Phobius"/>
    </source>
</evidence>
<feature type="transmembrane region" description="Helical" evidence="7">
    <location>
        <begin position="535"/>
        <end position="557"/>
    </location>
</feature>
<dbReference type="AlphaFoldDB" id="A0A4P6F3N9"/>
<evidence type="ECO:0000256" key="3">
    <source>
        <dbReference type="ARBA" id="ARBA00022692"/>
    </source>
</evidence>
<evidence type="ECO:0000256" key="1">
    <source>
        <dbReference type="ARBA" id="ARBA00004651"/>
    </source>
</evidence>
<feature type="transmembrane region" description="Helical" evidence="7">
    <location>
        <begin position="414"/>
        <end position="434"/>
    </location>
</feature>
<feature type="transmembrane region" description="Helical" evidence="7">
    <location>
        <begin position="488"/>
        <end position="514"/>
    </location>
</feature>
<feature type="transmembrane region" description="Helical" evidence="7">
    <location>
        <begin position="368"/>
        <end position="394"/>
    </location>
</feature>
<keyword evidence="10" id="KW-1185">Reference proteome</keyword>
<evidence type="ECO:0000313" key="9">
    <source>
        <dbReference type="EMBL" id="QAY70154.1"/>
    </source>
</evidence>
<dbReference type="OrthoDB" id="3405625at2"/>
<feature type="domain" description="ABC3 transporter permease C-terminal" evidence="8">
    <location>
        <begin position="811"/>
        <end position="924"/>
    </location>
</feature>
<feature type="transmembrane region" description="Helical" evidence="7">
    <location>
        <begin position="51"/>
        <end position="74"/>
    </location>
</feature>
<keyword evidence="3 7" id="KW-0812">Transmembrane</keyword>
<protein>
    <submittedName>
        <fullName evidence="9">ABC transporter permease</fullName>
    </submittedName>
</protein>
<evidence type="ECO:0000256" key="2">
    <source>
        <dbReference type="ARBA" id="ARBA00022475"/>
    </source>
</evidence>
<dbReference type="Pfam" id="PF02687">
    <property type="entry name" value="FtsX"/>
    <property type="match status" value="2"/>
</dbReference>
<evidence type="ECO:0000256" key="6">
    <source>
        <dbReference type="SAM" id="MobiDB-lite"/>
    </source>
</evidence>
<keyword evidence="4 7" id="KW-1133">Transmembrane helix</keyword>
<dbReference type="PANTHER" id="PTHR30287">
    <property type="entry name" value="MEMBRANE COMPONENT OF PREDICTED ABC SUPERFAMILY METABOLITE UPTAKE TRANSPORTER"/>
    <property type="match status" value="1"/>
</dbReference>
<evidence type="ECO:0000259" key="8">
    <source>
        <dbReference type="Pfam" id="PF02687"/>
    </source>
</evidence>
<feature type="domain" description="ABC3 transporter permease C-terminal" evidence="8">
    <location>
        <begin position="329"/>
        <end position="442"/>
    </location>
</feature>
<accession>A0A4P6F3N9</accession>
<feature type="transmembrane region" description="Helical" evidence="7">
    <location>
        <begin position="859"/>
        <end position="881"/>
    </location>
</feature>
<feature type="transmembrane region" description="Helical" evidence="7">
    <location>
        <begin position="323"/>
        <end position="347"/>
    </location>
</feature>
<dbReference type="EMBL" id="CP035493">
    <property type="protein sequence ID" value="QAY70154.1"/>
    <property type="molecule type" value="Genomic_DNA"/>
</dbReference>
<name>A0A4P6F3N9_9MICO</name>
<sequence length="935" mass="95030">MVATVPSPSRATLRTDTDEPRRGPGARFRGRWRVALRYGARDARRHKGRTALVAVMVALPVAVGSFAATALWSLSYAPEIKIRTELGSEFTAGLSFQGPGYLQAPDGSTGLGVEQRGPVAVADLEAGVSAALPAGSTLHRAAKAQLGVVGTDRRLSGTALQLDLEFPEAAAAFPVRDGALPQDGEVAITASMARQIGISLGDEVTLTPNRLAADQTTRTATVSGLLKNTQVIDASILLPATGPLVAPTDVGDTAADGQGGTQPEPRWFVTGDAPVTWEDVVAMNKLGVRVVSRAVLSDPPPDEAVPFYDEIPPESLGASVETWGTAAAVVAIALLEAVLLIGPSFAVSARRSARSLAIVAANGGTVRTLRAVVLGTGIVIGVLAALGGAVLGLAGTTVLVSVLADGFVLPVVPWLPVLAIVVVGVLLAAAGAWLPARGASKADVVAVLAGRRGETTHRRGPAVVGAVLAAAGFGGALAAGVAGQAMLLAAGIVVGQIGLVLACGGIVALLGRVAGRLPLSWRFALRDAARNRSRTAPAIAAVLVACAGASAGLVYSYSQALYDYRNQSIEARPGTLMIAPEAWPSPGNRLTTFDETIVAKVSELVADVIPDAGDLTPVRVLRTPGDAETVRRVDLVLALTDMQGPGMSSGPGGILGPVVDDGALVDVFAIPDADAAKDALRDGRLVTSPWGLAPDGTARLSELGVDSATDTPIDDGREVTAQGTAVGELVGPSILSLPLVPPQVAEANDLPVSVGGLVATPSATPSRAQVETLQSRLDDVYGETEWGGCIVCVGVAEPPQLTSGWLTTLLILGGTGLLALAAAWIAAALAATEARPDLATLAAVGAAPTTRKRIVAAQAGTIVVIGAVLGLTSGIAVGAAFVLQSRFRYLEDPTWSVVVPWLPIAVAVVALPLVAVGAAWLVTRGRLALTRRVAG</sequence>
<keyword evidence="2" id="KW-1003">Cell membrane</keyword>
<feature type="transmembrane region" description="Helical" evidence="7">
    <location>
        <begin position="461"/>
        <end position="482"/>
    </location>
</feature>
<gene>
    <name evidence="9" type="ORF">ET471_08980</name>
</gene>
<evidence type="ECO:0000256" key="5">
    <source>
        <dbReference type="ARBA" id="ARBA00023136"/>
    </source>
</evidence>
<feature type="compositionally biased region" description="Polar residues" evidence="6">
    <location>
        <begin position="1"/>
        <end position="12"/>
    </location>
</feature>
<comment type="subcellular location">
    <subcellularLocation>
        <location evidence="1">Cell membrane</location>
        <topology evidence="1">Multi-pass membrane protein</topology>
    </subcellularLocation>
</comment>
<keyword evidence="5 7" id="KW-0472">Membrane</keyword>
<dbReference type="InterPro" id="IPR003838">
    <property type="entry name" value="ABC3_permease_C"/>
</dbReference>
<dbReference type="InterPro" id="IPR038766">
    <property type="entry name" value="Membrane_comp_ABC_pdt"/>
</dbReference>
<dbReference type="KEGG" id="xya:ET471_08980"/>
<dbReference type="PANTHER" id="PTHR30287:SF1">
    <property type="entry name" value="INNER MEMBRANE PROTEIN"/>
    <property type="match status" value="1"/>
</dbReference>